<dbReference type="RefSeq" id="WP_013614975.1">
    <property type="nucleotide sequence ID" value="NC_015161.1"/>
</dbReference>
<evidence type="ECO:0000313" key="5">
    <source>
        <dbReference type="EMBL" id="ADY26366.1"/>
    </source>
</evidence>
<keyword evidence="6" id="KW-1185">Reference proteome</keyword>
<dbReference type="GO" id="GO:0006508">
    <property type="term" value="P:proteolysis"/>
    <property type="evidence" value="ECO:0007669"/>
    <property type="project" value="UniProtKB-KW"/>
</dbReference>
<evidence type="ECO:0000256" key="1">
    <source>
        <dbReference type="ARBA" id="ARBA00006534"/>
    </source>
</evidence>
<evidence type="ECO:0000256" key="3">
    <source>
        <dbReference type="ARBA" id="ARBA00022801"/>
    </source>
</evidence>
<keyword evidence="3" id="KW-0378">Hydrolase</keyword>
<proteinExistence type="inferred from homology"/>
<accession>F0RNV7</accession>
<reference evidence="5 6" key="2">
    <citation type="journal article" date="2012" name="Stand. Genomic Sci.">
        <title>Complete genome sequence of the orange-red pigmented, radioresistant Deinococcus proteolyticus type strain (MRP(T)).</title>
        <authorList>
            <person name="Copeland A."/>
            <person name="Zeytun A."/>
            <person name="Yassawong M."/>
            <person name="Nolan M."/>
            <person name="Lucas S."/>
            <person name="Hammon N."/>
            <person name="Deshpande S."/>
            <person name="Cheng J.F."/>
            <person name="Han C."/>
            <person name="Tapia R."/>
            <person name="Goodwin L.A."/>
            <person name="Pitluck S."/>
            <person name="Mavromatis K."/>
            <person name="Liolios K."/>
            <person name="Pagani I."/>
            <person name="Ivanova N."/>
            <person name="Mikhailova N."/>
            <person name="Pati A."/>
            <person name="Chen A."/>
            <person name="Palaniappan K."/>
            <person name="Land M."/>
            <person name="Hauser L."/>
            <person name="Jeffries C.D."/>
            <person name="Brambilla E.M."/>
            <person name="Rohde M."/>
            <person name="Sikorski J."/>
            <person name="Pukall R."/>
            <person name="Goker M."/>
            <person name="Detter J.C."/>
            <person name="Woyke T."/>
            <person name="Bristow J."/>
            <person name="Eisen J.A."/>
            <person name="Markowitz V."/>
            <person name="Hugenholtz P."/>
            <person name="Kyrpides N.C."/>
            <person name="Klenk H.P."/>
            <person name="Lapidus A."/>
        </authorList>
    </citation>
    <scope>NUCLEOTIDE SEQUENCE [LARGE SCALE GENOMIC DNA]</scope>
    <source>
        <strain evidence="6">ATCC 35074 / DSM 20540 / JCM 6276 / NBRC 101906 / NCIMB 13154 / VKM Ac-1939 / CCM 2703 / MRP</strain>
    </source>
</reference>
<keyword evidence="2" id="KW-0645">Protease</keyword>
<evidence type="ECO:0000313" key="6">
    <source>
        <dbReference type="Proteomes" id="UP000007718"/>
    </source>
</evidence>
<comment type="similarity">
    <text evidence="1">Belongs to the peptidase S51 family.</text>
</comment>
<dbReference type="eggNOG" id="COG3340">
    <property type="taxonomic scope" value="Bacteria"/>
</dbReference>
<dbReference type="STRING" id="693977.Deipr_1216"/>
<dbReference type="InterPro" id="IPR005320">
    <property type="entry name" value="Peptidase_S51"/>
</dbReference>
<dbReference type="InterPro" id="IPR029062">
    <property type="entry name" value="Class_I_gatase-like"/>
</dbReference>
<dbReference type="AlphaFoldDB" id="F0RNV7"/>
<dbReference type="KEGG" id="dpt:Deipr_1216"/>
<name>F0RNV7_DEIPM</name>
<dbReference type="Gene3D" id="3.40.50.880">
    <property type="match status" value="1"/>
</dbReference>
<dbReference type="GO" id="GO:0008236">
    <property type="term" value="F:serine-type peptidase activity"/>
    <property type="evidence" value="ECO:0007669"/>
    <property type="project" value="UniProtKB-KW"/>
</dbReference>
<sequence>MTRQLFLLGGMSALDAFTPPWLKVCGERVAVLSYALSEKHAALYRDLWAGRQVEFVAPDEESGTLDLDLDWAAAAIAGASAIFVAGGDTSRYHDLYGTGPLRELICTRYRSGVPYAGVSAGALLALEQCLIPGQDSGVPDRFGPGLGLLPGTLLGVHFAEWGGAATLHRHLRARHMATGWGLDDCVTLHFRDEAEPVSYGGSAFLIRLS</sequence>
<evidence type="ECO:0000256" key="4">
    <source>
        <dbReference type="ARBA" id="ARBA00022825"/>
    </source>
</evidence>
<dbReference type="HOGENOM" id="CLU_104556_0_0_0"/>
<gene>
    <name evidence="5" type="ordered locus">Deipr_1216</name>
</gene>
<organism evidence="5 6">
    <name type="scientific">Deinococcus proteolyticus (strain ATCC 35074 / DSM 20540 / JCM 6276 / NBRC 101906 / NCIMB 13154 / VKM Ac-1939 / CCM 2703 / MRP)</name>
    <dbReference type="NCBI Taxonomy" id="693977"/>
    <lineage>
        <taxon>Bacteria</taxon>
        <taxon>Thermotogati</taxon>
        <taxon>Deinococcota</taxon>
        <taxon>Deinococci</taxon>
        <taxon>Deinococcales</taxon>
        <taxon>Deinococcaceae</taxon>
        <taxon>Deinococcus</taxon>
    </lineage>
</organism>
<dbReference type="SUPFAM" id="SSF52317">
    <property type="entry name" value="Class I glutamine amidotransferase-like"/>
    <property type="match status" value="1"/>
</dbReference>
<dbReference type="Proteomes" id="UP000007718">
    <property type="component" value="Chromosome"/>
</dbReference>
<evidence type="ECO:0000256" key="2">
    <source>
        <dbReference type="ARBA" id="ARBA00022670"/>
    </source>
</evidence>
<dbReference type="OrthoDB" id="65372at2"/>
<dbReference type="Pfam" id="PF03575">
    <property type="entry name" value="Peptidase_S51"/>
    <property type="match status" value="1"/>
</dbReference>
<protein>
    <submittedName>
        <fullName evidence="5">Peptidase S51 dipeptidase E</fullName>
    </submittedName>
</protein>
<reference evidence="6" key="1">
    <citation type="submission" date="2011-02" db="EMBL/GenBank/DDBJ databases">
        <title>The complete sequence of chromosome of Deinococcus proteolyticus DSM 20540.</title>
        <authorList>
            <consortium name="US DOE Joint Genome Institute (JGI-PGF)"/>
            <person name="Lucas S."/>
            <person name="Copeland A."/>
            <person name="Lapidus A."/>
            <person name="Bruce D."/>
            <person name="Goodwin L."/>
            <person name="Pitluck S."/>
            <person name="Kyrpides N."/>
            <person name="Mavromatis K."/>
            <person name="Pagani I."/>
            <person name="Ivanova N."/>
            <person name="Ovchinnikova G."/>
            <person name="Zeytun A."/>
            <person name="Detter J.C."/>
            <person name="Han C."/>
            <person name="Land M."/>
            <person name="Hauser L."/>
            <person name="Markowitz V."/>
            <person name="Cheng J.-F."/>
            <person name="Hugenholtz P."/>
            <person name="Woyke T."/>
            <person name="Wu D."/>
            <person name="Pukall R."/>
            <person name="Steenblock K."/>
            <person name="Brambilla E."/>
            <person name="Klenk H.-P."/>
            <person name="Eisen J.A."/>
        </authorList>
    </citation>
    <scope>NUCLEOTIDE SEQUENCE [LARGE SCALE GENOMIC DNA]</scope>
    <source>
        <strain evidence="6">ATCC 35074 / DSM 20540 / JCM 6276 / NBRC 101906 / NCIMB 13154 / VKM Ac-1939 / CCM 2703 / MRP</strain>
    </source>
</reference>
<dbReference type="EMBL" id="CP002536">
    <property type="protein sequence ID" value="ADY26366.1"/>
    <property type="molecule type" value="Genomic_DNA"/>
</dbReference>
<keyword evidence="4" id="KW-0720">Serine protease</keyword>